<evidence type="ECO:0000256" key="13">
    <source>
        <dbReference type="ARBA" id="ARBA00023134"/>
    </source>
</evidence>
<dbReference type="PROSITE" id="PS00410">
    <property type="entry name" value="G_DYNAMIN_1"/>
    <property type="match status" value="1"/>
</dbReference>
<keyword evidence="12" id="KW-0496">Mitochondrion</keyword>
<gene>
    <name evidence="21" type="primary">MGM1</name>
    <name evidence="21" type="ORF">ZYGM_003110</name>
</gene>
<evidence type="ECO:0000256" key="15">
    <source>
        <dbReference type="ARBA" id="ARBA00023157"/>
    </source>
</evidence>
<dbReference type="PRINTS" id="PR00195">
    <property type="entry name" value="DYNAMIN"/>
</dbReference>
<dbReference type="AlphaFoldDB" id="A0A4C2ECL6"/>
<evidence type="ECO:0000256" key="14">
    <source>
        <dbReference type="ARBA" id="ARBA00023136"/>
    </source>
</evidence>
<comment type="similarity">
    <text evidence="17">Belongs to the TRAFAC class dynamin-like GTPase superfamily. Dynamin/Fzo/YdjA family.</text>
</comment>
<keyword evidence="8" id="KW-0378">Hydrolase</keyword>
<feature type="compositionally biased region" description="Acidic residues" evidence="18">
    <location>
        <begin position="243"/>
        <end position="257"/>
    </location>
</feature>
<dbReference type="InterPro" id="IPR030381">
    <property type="entry name" value="G_DYNAMIN_dom"/>
</dbReference>
<evidence type="ECO:0000256" key="8">
    <source>
        <dbReference type="ARBA" id="ARBA00022801"/>
    </source>
</evidence>
<name>A0A4C2ECL6_9SACH</name>
<keyword evidence="22" id="KW-1185">Reference proteome</keyword>
<evidence type="ECO:0000256" key="16">
    <source>
        <dbReference type="ARBA" id="ARBA00048040"/>
    </source>
</evidence>
<dbReference type="CDD" id="cd08771">
    <property type="entry name" value="DLP_1"/>
    <property type="match status" value="1"/>
</dbReference>
<evidence type="ECO:0000313" key="22">
    <source>
        <dbReference type="Proteomes" id="UP000301737"/>
    </source>
</evidence>
<proteinExistence type="inferred from homology"/>
<feature type="domain" description="Dynamin-type G" evidence="20">
    <location>
        <begin position="285"/>
        <end position="571"/>
    </location>
</feature>
<dbReference type="InterPro" id="IPR001401">
    <property type="entry name" value="Dynamin_GTPase"/>
</dbReference>
<evidence type="ECO:0000256" key="12">
    <source>
        <dbReference type="ARBA" id="ARBA00023128"/>
    </source>
</evidence>
<reference evidence="21 22" key="1">
    <citation type="submission" date="2019-01" db="EMBL/GenBank/DDBJ databases">
        <title>Draft Genome Sequencing of Zygosaccharomyces mellis Ca-7.</title>
        <authorList>
            <person name="Shiwa Y."/>
            <person name="Kanesaki Y."/>
            <person name="Ishige T."/>
            <person name="Mura K."/>
            <person name="Hori T."/>
            <person name="Tamura T."/>
        </authorList>
    </citation>
    <scope>NUCLEOTIDE SEQUENCE [LARGE SCALE GENOMIC DNA]</scope>
    <source>
        <strain evidence="21 22">Ca-7</strain>
    </source>
</reference>
<evidence type="ECO:0000256" key="2">
    <source>
        <dbReference type="ARBA" id="ARBA00004569"/>
    </source>
</evidence>
<evidence type="ECO:0000256" key="5">
    <source>
        <dbReference type="ARBA" id="ARBA00022723"/>
    </source>
</evidence>
<evidence type="ECO:0000256" key="7">
    <source>
        <dbReference type="ARBA" id="ARBA00022792"/>
    </source>
</evidence>
<dbReference type="GO" id="GO:0008017">
    <property type="term" value="F:microtubule binding"/>
    <property type="evidence" value="ECO:0007669"/>
    <property type="project" value="TreeGrafter"/>
</dbReference>
<dbReference type="Pfam" id="PF00350">
    <property type="entry name" value="Dynamin_N"/>
    <property type="match status" value="1"/>
</dbReference>
<feature type="compositionally biased region" description="Low complexity" evidence="18">
    <location>
        <begin position="199"/>
        <end position="208"/>
    </location>
</feature>
<evidence type="ECO:0000256" key="10">
    <source>
        <dbReference type="ARBA" id="ARBA00022946"/>
    </source>
</evidence>
<keyword evidence="7" id="KW-0999">Mitochondrion inner membrane</keyword>
<dbReference type="InterPro" id="IPR020850">
    <property type="entry name" value="GED_dom"/>
</dbReference>
<dbReference type="GO" id="GO:0005886">
    <property type="term" value="C:plasma membrane"/>
    <property type="evidence" value="ECO:0007669"/>
    <property type="project" value="TreeGrafter"/>
</dbReference>
<dbReference type="GO" id="GO:0003924">
    <property type="term" value="F:GTPase activity"/>
    <property type="evidence" value="ECO:0007669"/>
    <property type="project" value="InterPro"/>
</dbReference>
<evidence type="ECO:0000259" key="20">
    <source>
        <dbReference type="PROSITE" id="PS51718"/>
    </source>
</evidence>
<dbReference type="PROSITE" id="PS51718">
    <property type="entry name" value="G_DYNAMIN_2"/>
    <property type="match status" value="1"/>
</dbReference>
<comment type="caution">
    <text evidence="21">The sequence shown here is derived from an EMBL/GenBank/DDBJ whole genome shotgun (WGS) entry which is preliminary data.</text>
</comment>
<dbReference type="Proteomes" id="UP000301737">
    <property type="component" value="Unassembled WGS sequence"/>
</dbReference>
<dbReference type="PANTHER" id="PTHR11566:SF212">
    <property type="entry name" value="DYNAMIN"/>
    <property type="match status" value="1"/>
</dbReference>
<keyword evidence="15" id="KW-1015">Disulfide bond</keyword>
<keyword evidence="9" id="KW-0460">Magnesium</keyword>
<evidence type="ECO:0000313" key="21">
    <source>
        <dbReference type="EMBL" id="GCF00590.1"/>
    </source>
</evidence>
<evidence type="ECO:0000256" key="6">
    <source>
        <dbReference type="ARBA" id="ARBA00022741"/>
    </source>
</evidence>
<dbReference type="Pfam" id="PF24550">
    <property type="entry name" value="LIS_MGM1"/>
    <property type="match status" value="1"/>
</dbReference>
<keyword evidence="11" id="KW-1133">Transmembrane helix</keyword>
<dbReference type="GO" id="GO:0005758">
    <property type="term" value="C:mitochondrial intermembrane space"/>
    <property type="evidence" value="ECO:0007669"/>
    <property type="project" value="UniProtKB-SubCell"/>
</dbReference>
<feature type="domain" description="GED" evidence="19">
    <location>
        <begin position="844"/>
        <end position="936"/>
    </location>
</feature>
<keyword evidence="4" id="KW-0812">Transmembrane</keyword>
<dbReference type="PANTHER" id="PTHR11566">
    <property type="entry name" value="DYNAMIN"/>
    <property type="match status" value="1"/>
</dbReference>
<feature type="compositionally biased region" description="Gly residues" evidence="18">
    <location>
        <begin position="209"/>
        <end position="219"/>
    </location>
</feature>
<evidence type="ECO:0000256" key="1">
    <source>
        <dbReference type="ARBA" id="ARBA00004273"/>
    </source>
</evidence>
<dbReference type="GO" id="GO:0005743">
    <property type="term" value="C:mitochondrial inner membrane"/>
    <property type="evidence" value="ECO:0007669"/>
    <property type="project" value="UniProtKB-SubCell"/>
</dbReference>
<dbReference type="GO" id="GO:0031623">
    <property type="term" value="P:receptor internalization"/>
    <property type="evidence" value="ECO:0007669"/>
    <property type="project" value="TreeGrafter"/>
</dbReference>
<keyword evidence="10" id="KW-0809">Transit peptide</keyword>
<organism evidence="21 22">
    <name type="scientific">Zygosaccharomyces mellis</name>
    <dbReference type="NCBI Taxonomy" id="42258"/>
    <lineage>
        <taxon>Eukaryota</taxon>
        <taxon>Fungi</taxon>
        <taxon>Dikarya</taxon>
        <taxon>Ascomycota</taxon>
        <taxon>Saccharomycotina</taxon>
        <taxon>Saccharomycetes</taxon>
        <taxon>Saccharomycetales</taxon>
        <taxon>Saccharomycetaceae</taxon>
        <taxon>Zygosaccharomyces</taxon>
    </lineage>
</organism>
<dbReference type="GO" id="GO:0005874">
    <property type="term" value="C:microtubule"/>
    <property type="evidence" value="ECO:0007669"/>
    <property type="project" value="TreeGrafter"/>
</dbReference>
<keyword evidence="13 17" id="KW-0342">GTP-binding</keyword>
<dbReference type="EMBL" id="BIMX01000019">
    <property type="protein sequence ID" value="GCF00590.1"/>
    <property type="molecule type" value="Genomic_DNA"/>
</dbReference>
<dbReference type="OrthoDB" id="5061070at2759"/>
<dbReference type="InterPro" id="IPR045063">
    <property type="entry name" value="Dynamin_N"/>
</dbReference>
<dbReference type="EC" id="3.6.5.5" evidence="3"/>
<feature type="region of interest" description="Disordered" evidence="18">
    <location>
        <begin position="195"/>
        <end position="257"/>
    </location>
</feature>
<comment type="subcellular location">
    <subcellularLocation>
        <location evidence="1">Mitochondrion inner membrane</location>
    </subcellularLocation>
    <subcellularLocation>
        <location evidence="2">Mitochondrion intermembrane space</location>
    </subcellularLocation>
</comment>
<dbReference type="InterPro" id="IPR022812">
    <property type="entry name" value="Dynamin"/>
</dbReference>
<comment type="catalytic activity">
    <reaction evidence="16">
        <text>GTP + H2O = GDP + phosphate + H(+)</text>
        <dbReference type="Rhea" id="RHEA:19669"/>
        <dbReference type="ChEBI" id="CHEBI:15377"/>
        <dbReference type="ChEBI" id="CHEBI:15378"/>
        <dbReference type="ChEBI" id="CHEBI:37565"/>
        <dbReference type="ChEBI" id="CHEBI:43474"/>
        <dbReference type="ChEBI" id="CHEBI:58189"/>
        <dbReference type="EC" id="3.6.5.5"/>
    </reaction>
</comment>
<evidence type="ECO:0000256" key="9">
    <source>
        <dbReference type="ARBA" id="ARBA00022842"/>
    </source>
</evidence>
<dbReference type="SMART" id="SM00053">
    <property type="entry name" value="DYNc"/>
    <property type="match status" value="1"/>
</dbReference>
<dbReference type="GO" id="GO:0008053">
    <property type="term" value="P:mitochondrial fusion"/>
    <property type="evidence" value="ECO:0007669"/>
    <property type="project" value="TreeGrafter"/>
</dbReference>
<evidence type="ECO:0000256" key="11">
    <source>
        <dbReference type="ARBA" id="ARBA00022989"/>
    </source>
</evidence>
<dbReference type="InterPro" id="IPR056495">
    <property type="entry name" value="LIS_MGM1"/>
</dbReference>
<protein>
    <recommendedName>
        <fullName evidence="3">dynamin GTPase</fullName>
        <ecNumber evidence="3">3.6.5.5</ecNumber>
    </recommendedName>
</protein>
<dbReference type="SUPFAM" id="SSF52540">
    <property type="entry name" value="P-loop containing nucleoside triphosphate hydrolases"/>
    <property type="match status" value="1"/>
</dbReference>
<dbReference type="PROSITE" id="PS51388">
    <property type="entry name" value="GED"/>
    <property type="match status" value="1"/>
</dbReference>
<dbReference type="GO" id="GO:0005525">
    <property type="term" value="F:GTP binding"/>
    <property type="evidence" value="ECO:0007669"/>
    <property type="project" value="UniProtKB-KW"/>
</dbReference>
<accession>A0A4C2ECL6</accession>
<evidence type="ECO:0000256" key="3">
    <source>
        <dbReference type="ARBA" id="ARBA00011980"/>
    </source>
</evidence>
<dbReference type="GO" id="GO:0061024">
    <property type="term" value="P:membrane organization"/>
    <property type="evidence" value="ECO:0007669"/>
    <property type="project" value="UniProtKB-ARBA"/>
</dbReference>
<dbReference type="FunFam" id="3.40.50.300:FF:000741">
    <property type="entry name" value="Putative mitochondrial dynamin GTPase"/>
    <property type="match status" value="1"/>
</dbReference>
<dbReference type="Gene3D" id="3.40.50.300">
    <property type="entry name" value="P-loop containing nucleotide triphosphate hydrolases"/>
    <property type="match status" value="1"/>
</dbReference>
<dbReference type="InterPro" id="IPR027417">
    <property type="entry name" value="P-loop_NTPase"/>
</dbReference>
<dbReference type="InterPro" id="IPR019762">
    <property type="entry name" value="Dynamin_GTPase_CS"/>
</dbReference>
<dbReference type="GO" id="GO:0046872">
    <property type="term" value="F:metal ion binding"/>
    <property type="evidence" value="ECO:0007669"/>
    <property type="project" value="UniProtKB-KW"/>
</dbReference>
<evidence type="ECO:0000256" key="18">
    <source>
        <dbReference type="SAM" id="MobiDB-lite"/>
    </source>
</evidence>
<keyword evidence="6 17" id="KW-0547">Nucleotide-binding</keyword>
<evidence type="ECO:0000256" key="4">
    <source>
        <dbReference type="ARBA" id="ARBA00022692"/>
    </source>
</evidence>
<sequence>MRLHVQIAQTTSLTMSNRYTSCVRSITFVTLSIRIFKAIGGFSKVNMAKALQNQLPGRCIRLVSSSIISPSIPALRKCRTSQRWLSMRAISIPPISNNNKLFYHSYARPSPFQFRMQFFHNTLNLSSKRFASMFPNIISKAIKIPTYVGGGMAAAGSYIAYKANETNTFIHGKWDQFRDFAGNVKDRFGDVLPDGAVTGSGASSNNNGNNGGSGDGSGDGDLMSAAASLFSDNDNERTKVAHEDDEDDEDDGLDEDNTQDEMLNLMKQMIEIRSLLNKIDSNSAHLSLPSIVVIGSQSSGKSSVLESIVGREFLPKGSNMVTRRPIELTLVNTPNSKEITADFPLLRLYNLTNFKEVKKILMESNMAVPTTEAISEDPIQLTIKSSRVPDLSLVDLPGYIQIEAADQPMELKGKIRQLCDKYLADPNIILAISSADVDLANSAALRAAKAADPQGLRTIGVITKLDLVSPEVGHSILTNKKYPLKMGYVGVITKAPGLGKSHLGLFSSRSGSEGKVPQSATIEPQQVAVREFEKSYLREHKKQFNDCQVSTKKLREKLIKILEISMSNALEPTSMLIQQELDDTSYLFKVEFNDRQLTPKSYLLNNVDILKLGIKEFQEKFNRNELKSILKADLDQRVLDFLATRYWKDENLQELSSKINNDDEILYWHKKLELASSSLTKVGVGRLSTMLVTNAILKELENVLQETQLKNHDLIKELVTNTAVNVLNAKYYATADQVENCIKPFKYEIDLDSRDWNIAREHSVLLMKEEMRQCNEKFQVIKNSIGSKKLQQVMAYLHRDPNKTETLGMSKLLLERGSEALFLSKRLQILGFRLQLLKNKCSSVVEKDQCPEVFLNAVSDKLTSTAVLFLNVELLSDFFYNFPIELDRKLNNLSEEQVEMFAKEDPRIARHIELQKRKELLDLALEKIDSILVFKKSYKGVSKKITP</sequence>
<keyword evidence="5" id="KW-0479">Metal-binding</keyword>
<evidence type="ECO:0000256" key="17">
    <source>
        <dbReference type="RuleBase" id="RU003932"/>
    </source>
</evidence>
<evidence type="ECO:0000259" key="19">
    <source>
        <dbReference type="PROSITE" id="PS51388"/>
    </source>
</evidence>
<keyword evidence="14" id="KW-0472">Membrane</keyword>